<protein>
    <submittedName>
        <fullName evidence="2">Uncharacterized protein</fullName>
    </submittedName>
</protein>
<sequence>MRIPAKLIQRPPAYGKHSVHRRGKQGGALISRAGCEHVISPSSNPSRAKKFGATKSEDTPSACIGCRESAD</sequence>
<feature type="region of interest" description="Disordered" evidence="1">
    <location>
        <begin position="1"/>
        <end position="71"/>
    </location>
</feature>
<dbReference type="Proteomes" id="UP000285961">
    <property type="component" value="Unassembled WGS sequence"/>
</dbReference>
<organism evidence="2 3">
    <name type="scientific">Candidatus Abyssobacteria bacterium SURF_17</name>
    <dbReference type="NCBI Taxonomy" id="2093361"/>
    <lineage>
        <taxon>Bacteria</taxon>
        <taxon>Pseudomonadati</taxon>
        <taxon>Candidatus Hydrogenedentota</taxon>
        <taxon>Candidatus Abyssobacteria</taxon>
    </lineage>
</organism>
<proteinExistence type="predicted"/>
<accession>A0A419F276</accession>
<name>A0A419F276_9BACT</name>
<gene>
    <name evidence="2" type="ORF">C4532_06055</name>
</gene>
<evidence type="ECO:0000313" key="3">
    <source>
        <dbReference type="Proteomes" id="UP000285961"/>
    </source>
</evidence>
<evidence type="ECO:0000313" key="2">
    <source>
        <dbReference type="EMBL" id="RJP72417.1"/>
    </source>
</evidence>
<comment type="caution">
    <text evidence="2">The sequence shown here is derived from an EMBL/GenBank/DDBJ whole genome shotgun (WGS) entry which is preliminary data.</text>
</comment>
<reference evidence="2 3" key="1">
    <citation type="journal article" date="2017" name="ISME J.">
        <title>Energy and carbon metabolisms in a deep terrestrial subsurface fluid microbial community.</title>
        <authorList>
            <person name="Momper L."/>
            <person name="Jungbluth S.P."/>
            <person name="Lee M.D."/>
            <person name="Amend J.P."/>
        </authorList>
    </citation>
    <scope>NUCLEOTIDE SEQUENCE [LARGE SCALE GENOMIC DNA]</scope>
    <source>
        <strain evidence="2">SURF_17</strain>
    </source>
</reference>
<dbReference type="EMBL" id="QZKI01000045">
    <property type="protein sequence ID" value="RJP72417.1"/>
    <property type="molecule type" value="Genomic_DNA"/>
</dbReference>
<evidence type="ECO:0000256" key="1">
    <source>
        <dbReference type="SAM" id="MobiDB-lite"/>
    </source>
</evidence>
<dbReference type="AlphaFoldDB" id="A0A419F276"/>